<protein>
    <submittedName>
        <fullName evidence="1">Uncharacterized protein</fullName>
    </submittedName>
</protein>
<sequence>MALKVLAATAIGLYAARQVQLQT</sequence>
<reference evidence="1" key="1">
    <citation type="journal article" date="2012" name="PLoS Genet.">
        <title>Comparative analysis of the genomes of two field isolates of the rice blast fungus Magnaporthe oryzae.</title>
        <authorList>
            <person name="Xue M."/>
            <person name="Yang J."/>
            <person name="Li Z."/>
            <person name="Hu S."/>
            <person name="Yao N."/>
            <person name="Dean R.A."/>
            <person name="Zhao W."/>
            <person name="Shen M."/>
            <person name="Zhang H."/>
            <person name="Li C."/>
            <person name="Liu L."/>
            <person name="Cao L."/>
            <person name="Xu X."/>
            <person name="Xing Y."/>
            <person name="Hsiang T."/>
            <person name="Zhang Z."/>
            <person name="Xu J.R."/>
            <person name="Peng Y.L."/>
        </authorList>
    </citation>
    <scope>NUCLEOTIDE SEQUENCE</scope>
    <source>
        <strain evidence="1">Y34</strain>
    </source>
</reference>
<organism evidence="1">
    <name type="scientific">Pyricularia oryzae (strain Y34)</name>
    <name type="common">Rice blast fungus</name>
    <name type="synonym">Magnaporthe oryzae</name>
    <dbReference type="NCBI Taxonomy" id="1143189"/>
    <lineage>
        <taxon>Eukaryota</taxon>
        <taxon>Fungi</taxon>
        <taxon>Dikarya</taxon>
        <taxon>Ascomycota</taxon>
        <taxon>Pezizomycotina</taxon>
        <taxon>Sordariomycetes</taxon>
        <taxon>Sordariomycetidae</taxon>
        <taxon>Magnaporthales</taxon>
        <taxon>Pyriculariaceae</taxon>
        <taxon>Pyricularia</taxon>
    </lineage>
</organism>
<dbReference type="AlphaFoldDB" id="A0AA97P0N6"/>
<name>A0AA97P0N6_PYRO3</name>
<dbReference type="Proteomes" id="UP000011086">
    <property type="component" value="Unassembled WGS sequence"/>
</dbReference>
<dbReference type="EMBL" id="JH793787">
    <property type="protein sequence ID" value="ELQ39876.1"/>
    <property type="molecule type" value="Genomic_DNA"/>
</dbReference>
<accession>A0AA97P0N6</accession>
<proteinExistence type="predicted"/>
<evidence type="ECO:0000313" key="1">
    <source>
        <dbReference type="EMBL" id="ELQ39876.1"/>
    </source>
</evidence>
<gene>
    <name evidence="1" type="ORF">OOU_Y34scaffold00476g36</name>
</gene>